<sequence length="61" mass="6345">MELGTLGVGNPTIAAGREIDQYCVSGPQIPNTGNGGEDNNGPGQQQFIGSSFHGVDPFLRQ</sequence>
<evidence type="ECO:0000256" key="1">
    <source>
        <dbReference type="SAM" id="MobiDB-lite"/>
    </source>
</evidence>
<protein>
    <submittedName>
        <fullName evidence="2">Uncharacterized protein</fullName>
    </submittedName>
</protein>
<dbReference type="AlphaFoldDB" id="A0A2K0U9H3"/>
<reference evidence="2 3" key="1">
    <citation type="submission" date="2017-06" db="EMBL/GenBank/DDBJ databases">
        <title>Genome of Fusarium nygamai isolate CS10214.</title>
        <authorList>
            <person name="Gardiner D.M."/>
            <person name="Obanor F."/>
            <person name="Kazan K."/>
        </authorList>
    </citation>
    <scope>NUCLEOTIDE SEQUENCE [LARGE SCALE GENOMIC DNA]</scope>
    <source>
        <strain evidence="2 3">CS10214</strain>
    </source>
</reference>
<evidence type="ECO:0000313" key="3">
    <source>
        <dbReference type="Proteomes" id="UP000236664"/>
    </source>
</evidence>
<gene>
    <name evidence="2" type="ORF">FNYG_15635</name>
</gene>
<dbReference type="Proteomes" id="UP000236664">
    <property type="component" value="Unassembled WGS sequence"/>
</dbReference>
<name>A0A2K0U9H3_GIBNY</name>
<feature type="region of interest" description="Disordered" evidence="1">
    <location>
        <begin position="26"/>
        <end position="61"/>
    </location>
</feature>
<accession>A0A2K0U9H3</accession>
<evidence type="ECO:0000313" key="2">
    <source>
        <dbReference type="EMBL" id="PNP54413.1"/>
    </source>
</evidence>
<organism evidence="2 3">
    <name type="scientific">Gibberella nygamai</name>
    <name type="common">Bean root rot disease fungus</name>
    <name type="synonym">Fusarium nygamai</name>
    <dbReference type="NCBI Taxonomy" id="42673"/>
    <lineage>
        <taxon>Eukaryota</taxon>
        <taxon>Fungi</taxon>
        <taxon>Dikarya</taxon>
        <taxon>Ascomycota</taxon>
        <taxon>Pezizomycotina</taxon>
        <taxon>Sordariomycetes</taxon>
        <taxon>Hypocreomycetidae</taxon>
        <taxon>Hypocreales</taxon>
        <taxon>Nectriaceae</taxon>
        <taxon>Fusarium</taxon>
        <taxon>Fusarium fujikuroi species complex</taxon>
    </lineage>
</organism>
<comment type="caution">
    <text evidence="2">The sequence shown here is derived from an EMBL/GenBank/DDBJ whole genome shotgun (WGS) entry which is preliminary data.</text>
</comment>
<keyword evidence="3" id="KW-1185">Reference proteome</keyword>
<proteinExistence type="predicted"/>
<dbReference type="EMBL" id="MTQA01000629">
    <property type="protein sequence ID" value="PNP54413.1"/>
    <property type="molecule type" value="Genomic_DNA"/>
</dbReference>